<dbReference type="AlphaFoldDB" id="A0A4V2URE0"/>
<gene>
    <name evidence="2" type="ORF">EDC37_12029</name>
</gene>
<name>A0A4V2URE0_9FIRM</name>
<feature type="domain" description="Dinitrogenase iron-molybdenum cofactor biosynthesis" evidence="1">
    <location>
        <begin position="9"/>
        <end position="96"/>
    </location>
</feature>
<dbReference type="OrthoDB" id="280278at2"/>
<organism evidence="2 3">
    <name type="scientific">Pectinatus cerevisiiphilus</name>
    <dbReference type="NCBI Taxonomy" id="86956"/>
    <lineage>
        <taxon>Bacteria</taxon>
        <taxon>Bacillati</taxon>
        <taxon>Bacillota</taxon>
        <taxon>Negativicutes</taxon>
        <taxon>Selenomonadales</taxon>
        <taxon>Selenomonadaceae</taxon>
        <taxon>Pectinatus</taxon>
    </lineage>
</organism>
<dbReference type="Pfam" id="PF02579">
    <property type="entry name" value="Nitro_FeMo-Co"/>
    <property type="match status" value="1"/>
</dbReference>
<keyword evidence="3" id="KW-1185">Reference proteome</keyword>
<proteinExistence type="predicted"/>
<sequence>MIIAVPYKNGNIFQHFGKTEALKLYETSDAKINKTEIIPTNSIGHGGIVDILRERKVSVLICSGIGNGAKKLLRENSILFFGGASGDADKAVSDYLMGQLVYDADAGCNHHCAEEG</sequence>
<evidence type="ECO:0000259" key="1">
    <source>
        <dbReference type="Pfam" id="PF02579"/>
    </source>
</evidence>
<evidence type="ECO:0000313" key="2">
    <source>
        <dbReference type="EMBL" id="TCS76784.1"/>
    </source>
</evidence>
<dbReference type="RefSeq" id="WP_132551255.1">
    <property type="nucleotide sequence ID" value="NZ_SMAA01000020.1"/>
</dbReference>
<dbReference type="SUPFAM" id="SSF53146">
    <property type="entry name" value="Nitrogenase accessory factor-like"/>
    <property type="match status" value="1"/>
</dbReference>
<dbReference type="PANTHER" id="PTHR42983">
    <property type="entry name" value="DINITROGENASE IRON-MOLYBDENUM COFACTOR PROTEIN-RELATED"/>
    <property type="match status" value="1"/>
</dbReference>
<reference evidence="2 3" key="1">
    <citation type="submission" date="2019-03" db="EMBL/GenBank/DDBJ databases">
        <title>Genomic Encyclopedia of Type Strains, Phase IV (KMG-IV): sequencing the most valuable type-strain genomes for metagenomic binning, comparative biology and taxonomic classification.</title>
        <authorList>
            <person name="Goeker M."/>
        </authorList>
    </citation>
    <scope>NUCLEOTIDE SEQUENCE [LARGE SCALE GENOMIC DNA]</scope>
    <source>
        <strain evidence="2 3">DSM 20467</strain>
    </source>
</reference>
<protein>
    <submittedName>
        <fullName evidence="2">Putative Fe-Mo cluster-binding NifX family protein</fullName>
    </submittedName>
</protein>
<evidence type="ECO:0000313" key="3">
    <source>
        <dbReference type="Proteomes" id="UP000295188"/>
    </source>
</evidence>
<dbReference type="InterPro" id="IPR003731">
    <property type="entry name" value="Di-Nase_FeMo-co_biosynth"/>
</dbReference>
<comment type="caution">
    <text evidence="2">The sequence shown here is derived from an EMBL/GenBank/DDBJ whole genome shotgun (WGS) entry which is preliminary data.</text>
</comment>
<dbReference type="Proteomes" id="UP000295188">
    <property type="component" value="Unassembled WGS sequence"/>
</dbReference>
<dbReference type="InterPro" id="IPR036105">
    <property type="entry name" value="DiNase_FeMo-co_biosyn_sf"/>
</dbReference>
<dbReference type="Gene3D" id="3.30.420.130">
    <property type="entry name" value="Dinitrogenase iron-molybdenum cofactor biosynthesis domain"/>
    <property type="match status" value="1"/>
</dbReference>
<dbReference type="EMBL" id="SMAA01000020">
    <property type="protein sequence ID" value="TCS76784.1"/>
    <property type="molecule type" value="Genomic_DNA"/>
</dbReference>
<accession>A0A4V2URE0</accession>
<dbReference type="PANTHER" id="PTHR42983:SF1">
    <property type="entry name" value="IRON-MOLYBDENUM PROTEIN"/>
    <property type="match status" value="1"/>
</dbReference>